<accession>A0A6A3Q5B3</accession>
<reference evidence="3 4" key="1">
    <citation type="submission" date="2018-08" db="EMBL/GenBank/DDBJ databases">
        <title>Genomic investigation of the strawberry pathogen Phytophthora fragariae indicates pathogenicity is determined by transcriptional variation in three key races.</title>
        <authorList>
            <person name="Adams T.M."/>
            <person name="Armitage A.D."/>
            <person name="Sobczyk M.K."/>
            <person name="Bates H.J."/>
            <person name="Dunwell J.M."/>
            <person name="Nellist C.F."/>
            <person name="Harrison R.J."/>
        </authorList>
    </citation>
    <scope>NUCLEOTIDE SEQUENCE [LARGE SCALE GENOMIC DNA]</scope>
    <source>
        <strain evidence="2 4">NOV-5</strain>
        <strain evidence="1 3">NOV-9</strain>
    </source>
</reference>
<dbReference type="Proteomes" id="UP000429523">
    <property type="component" value="Unassembled WGS sequence"/>
</dbReference>
<evidence type="ECO:0000313" key="4">
    <source>
        <dbReference type="Proteomes" id="UP000440732"/>
    </source>
</evidence>
<name>A0A6A3Q5B3_9STRA</name>
<comment type="caution">
    <text evidence="2">The sequence shown here is derived from an EMBL/GenBank/DDBJ whole genome shotgun (WGS) entry which is preliminary data.</text>
</comment>
<dbReference type="Proteomes" id="UP000440732">
    <property type="component" value="Unassembled WGS sequence"/>
</dbReference>
<sequence length="39" mass="4591">MDMNNMDITSRVTSYFMSCNTLIKKYGFTSFFEEEHGSK</sequence>
<evidence type="ECO:0000313" key="3">
    <source>
        <dbReference type="Proteomes" id="UP000429523"/>
    </source>
</evidence>
<evidence type="ECO:0000313" key="2">
    <source>
        <dbReference type="EMBL" id="KAE9068966.1"/>
    </source>
</evidence>
<evidence type="ECO:0000313" key="1">
    <source>
        <dbReference type="EMBL" id="KAE8919411.1"/>
    </source>
</evidence>
<dbReference type="EMBL" id="QXGA01005105">
    <property type="protein sequence ID" value="KAE9068966.1"/>
    <property type="molecule type" value="Genomic_DNA"/>
</dbReference>
<dbReference type="AlphaFoldDB" id="A0A6A3Q5B3"/>
<proteinExistence type="predicted"/>
<dbReference type="EMBL" id="QXGF01004705">
    <property type="protein sequence ID" value="KAE8919411.1"/>
    <property type="molecule type" value="Genomic_DNA"/>
</dbReference>
<protein>
    <submittedName>
        <fullName evidence="2">Uncharacterized protein</fullName>
    </submittedName>
</protein>
<organism evidence="2 4">
    <name type="scientific">Phytophthora fragariae</name>
    <dbReference type="NCBI Taxonomy" id="53985"/>
    <lineage>
        <taxon>Eukaryota</taxon>
        <taxon>Sar</taxon>
        <taxon>Stramenopiles</taxon>
        <taxon>Oomycota</taxon>
        <taxon>Peronosporomycetes</taxon>
        <taxon>Peronosporales</taxon>
        <taxon>Peronosporaceae</taxon>
        <taxon>Phytophthora</taxon>
    </lineage>
</organism>
<gene>
    <name evidence="2" type="ORF">PF006_g29679</name>
    <name evidence="1" type="ORF">PF009_g30284</name>
</gene>